<dbReference type="GO" id="GO:0005886">
    <property type="term" value="C:plasma membrane"/>
    <property type="evidence" value="ECO:0007669"/>
    <property type="project" value="TreeGrafter"/>
</dbReference>
<proteinExistence type="inferred from homology"/>
<dbReference type="EMBL" id="SLXH01000008">
    <property type="protein sequence ID" value="TCP18671.1"/>
    <property type="molecule type" value="Genomic_DNA"/>
</dbReference>
<dbReference type="PANTHER" id="PTHR43531:SF14">
    <property type="entry name" value="METHYL-ACCEPTING CHEMOTAXIS PROTEIN I-RELATED"/>
    <property type="match status" value="1"/>
</dbReference>
<keyword evidence="2" id="KW-0488">Methylation</keyword>
<comment type="subcellular location">
    <subcellularLocation>
        <location evidence="1">Membrane</location>
    </subcellularLocation>
</comment>
<evidence type="ECO:0000256" key="6">
    <source>
        <dbReference type="SAM" id="Phobius"/>
    </source>
</evidence>
<feature type="domain" description="HAMP" evidence="8">
    <location>
        <begin position="221"/>
        <end position="273"/>
    </location>
</feature>
<keyword evidence="6" id="KW-0472">Membrane</keyword>
<dbReference type="PROSITE" id="PS50885">
    <property type="entry name" value="HAMP"/>
    <property type="match status" value="1"/>
</dbReference>
<feature type="domain" description="Methyl-accepting transducer" evidence="7">
    <location>
        <begin position="278"/>
        <end position="507"/>
    </location>
</feature>
<evidence type="ECO:0000256" key="3">
    <source>
        <dbReference type="ARBA" id="ARBA00029447"/>
    </source>
</evidence>
<dbReference type="GO" id="GO:0004888">
    <property type="term" value="F:transmembrane signaling receptor activity"/>
    <property type="evidence" value="ECO:0007669"/>
    <property type="project" value="InterPro"/>
</dbReference>
<evidence type="ECO:0000256" key="5">
    <source>
        <dbReference type="SAM" id="MobiDB-lite"/>
    </source>
</evidence>
<keyword evidence="4" id="KW-0807">Transducer</keyword>
<evidence type="ECO:0000313" key="9">
    <source>
        <dbReference type="EMBL" id="TCP18671.1"/>
    </source>
</evidence>
<evidence type="ECO:0000313" key="10">
    <source>
        <dbReference type="Proteomes" id="UP000295182"/>
    </source>
</evidence>
<dbReference type="GO" id="GO:0006935">
    <property type="term" value="P:chemotaxis"/>
    <property type="evidence" value="ECO:0007669"/>
    <property type="project" value="InterPro"/>
</dbReference>
<dbReference type="PANTHER" id="PTHR43531">
    <property type="entry name" value="PROTEIN ICFG"/>
    <property type="match status" value="1"/>
</dbReference>
<dbReference type="RefSeq" id="WP_119012500.1">
    <property type="nucleotide sequence ID" value="NZ_QXNC01000006.1"/>
</dbReference>
<dbReference type="GO" id="GO:0007165">
    <property type="term" value="P:signal transduction"/>
    <property type="evidence" value="ECO:0007669"/>
    <property type="project" value="UniProtKB-KW"/>
</dbReference>
<evidence type="ECO:0000256" key="2">
    <source>
        <dbReference type="ARBA" id="ARBA00022481"/>
    </source>
</evidence>
<sequence length="545" mass="57469">MLNNLRITQRFVVVLLAYWISFTAVVAVSLWGLVSARDSLKTVHTEAMHWALLAEENIQIQLQTRMQVLLAFQHAPDSPLAAVHSHPTSLHLQTIADNQARAAVLNKEIEAGAATDARAQQLLQTQQGLRNAWRDKLRPTLDAIKAEDFNPQVMERFLEASRTEGEALIKSMAAFRDYQVSRADAAYQDAEHRYNIALLVFVLTTVLGGVPASVLSLTLLSRLRSGFRQAGEATAAIANSDLSQSVVCSGSDEIASLLGQVEAMRTNLHNAIGQVRGGADAIAGAASEVATGTQDLSDRTEAQASSLEQTASATEQLSGTVQHNADSANQANQLAVAATGVAERGGAVVAQVVDTMEAINASSRKIVDIISVIDGIAFQTNILALNAAVEAARAGEQGRGFAVVASEVRSLAQRSAEAAKEVRALITNSVDKVGVGSQQVAQAGATMQEIVTGIQRVADIVGEIASASREQSSGLAQINQAVADLDGVTQQNAALVEQTSAASSALQEQSRQLAGLAASFTLQSGSRPQAIAPQRKRAPQALTHS</sequence>
<dbReference type="OrthoDB" id="9806477at2"/>
<dbReference type="PRINTS" id="PR00260">
    <property type="entry name" value="CHEMTRNSDUCR"/>
</dbReference>
<protein>
    <submittedName>
        <fullName evidence="9">Methyl-accepting chemotaxis sensory transducer with TarH sensor</fullName>
    </submittedName>
</protein>
<dbReference type="SMART" id="SM00283">
    <property type="entry name" value="MA"/>
    <property type="match status" value="1"/>
</dbReference>
<evidence type="ECO:0000259" key="7">
    <source>
        <dbReference type="PROSITE" id="PS50111"/>
    </source>
</evidence>
<dbReference type="SUPFAM" id="SSF58104">
    <property type="entry name" value="Methyl-accepting chemotaxis protein (MCP) signaling domain"/>
    <property type="match status" value="1"/>
</dbReference>
<dbReference type="Gene3D" id="1.10.287.950">
    <property type="entry name" value="Methyl-accepting chemotaxis protein"/>
    <property type="match status" value="1"/>
</dbReference>
<name>A0A4R2NBX8_9BURK</name>
<organism evidence="9 10">
    <name type="scientific">Simplicispira metamorpha</name>
    <dbReference type="NCBI Taxonomy" id="80881"/>
    <lineage>
        <taxon>Bacteria</taxon>
        <taxon>Pseudomonadati</taxon>
        <taxon>Pseudomonadota</taxon>
        <taxon>Betaproteobacteria</taxon>
        <taxon>Burkholderiales</taxon>
        <taxon>Comamonadaceae</taxon>
        <taxon>Simplicispira</taxon>
    </lineage>
</organism>
<dbReference type="InterPro" id="IPR003660">
    <property type="entry name" value="HAMP_dom"/>
</dbReference>
<dbReference type="FunFam" id="1.10.287.950:FF:000001">
    <property type="entry name" value="Methyl-accepting chemotaxis sensory transducer"/>
    <property type="match status" value="1"/>
</dbReference>
<gene>
    <name evidence="9" type="ORF">EV674_10836</name>
</gene>
<comment type="similarity">
    <text evidence="3">Belongs to the methyl-accepting chemotaxis (MCP) protein family.</text>
</comment>
<dbReference type="Pfam" id="PF00015">
    <property type="entry name" value="MCPsignal"/>
    <property type="match status" value="1"/>
</dbReference>
<dbReference type="AlphaFoldDB" id="A0A4R2NBX8"/>
<keyword evidence="10" id="KW-1185">Reference proteome</keyword>
<accession>A0A4R2NBX8</accession>
<dbReference type="PROSITE" id="PS50111">
    <property type="entry name" value="CHEMOTAXIS_TRANSDUC_2"/>
    <property type="match status" value="1"/>
</dbReference>
<feature type="region of interest" description="Disordered" evidence="5">
    <location>
        <begin position="525"/>
        <end position="545"/>
    </location>
</feature>
<keyword evidence="6" id="KW-0812">Transmembrane</keyword>
<dbReference type="InterPro" id="IPR004090">
    <property type="entry name" value="Chemotax_Me-accpt_rcpt"/>
</dbReference>
<keyword evidence="6" id="KW-1133">Transmembrane helix</keyword>
<comment type="caution">
    <text evidence="9">The sequence shown here is derived from an EMBL/GenBank/DDBJ whole genome shotgun (WGS) entry which is preliminary data.</text>
</comment>
<feature type="transmembrane region" description="Helical" evidence="6">
    <location>
        <begin position="196"/>
        <end position="220"/>
    </location>
</feature>
<dbReference type="SMART" id="SM00304">
    <property type="entry name" value="HAMP"/>
    <property type="match status" value="1"/>
</dbReference>
<dbReference type="InterPro" id="IPR004089">
    <property type="entry name" value="MCPsignal_dom"/>
</dbReference>
<evidence type="ECO:0000256" key="1">
    <source>
        <dbReference type="ARBA" id="ARBA00004370"/>
    </source>
</evidence>
<feature type="transmembrane region" description="Helical" evidence="6">
    <location>
        <begin position="12"/>
        <end position="34"/>
    </location>
</feature>
<dbReference type="CDD" id="cd11386">
    <property type="entry name" value="MCP_signal"/>
    <property type="match status" value="1"/>
</dbReference>
<reference evidence="9 10" key="1">
    <citation type="submission" date="2019-03" db="EMBL/GenBank/DDBJ databases">
        <title>Genomic Encyclopedia of Type Strains, Phase IV (KMG-IV): sequencing the most valuable type-strain genomes for metagenomic binning, comparative biology and taxonomic classification.</title>
        <authorList>
            <person name="Goeker M."/>
        </authorList>
    </citation>
    <scope>NUCLEOTIDE SEQUENCE [LARGE SCALE GENOMIC DNA]</scope>
    <source>
        <strain evidence="9 10">DSM 1837</strain>
    </source>
</reference>
<dbReference type="InterPro" id="IPR051310">
    <property type="entry name" value="MCP_chemotaxis"/>
</dbReference>
<dbReference type="Proteomes" id="UP000295182">
    <property type="component" value="Unassembled WGS sequence"/>
</dbReference>
<evidence type="ECO:0000256" key="4">
    <source>
        <dbReference type="PROSITE-ProRule" id="PRU00284"/>
    </source>
</evidence>
<evidence type="ECO:0000259" key="8">
    <source>
        <dbReference type="PROSITE" id="PS50885"/>
    </source>
</evidence>